<dbReference type="PANTHER" id="PTHR43808:SF31">
    <property type="entry name" value="N-ACETYL-L-CITRULLINE DEACETYLASE"/>
    <property type="match status" value="1"/>
</dbReference>
<accession>A0ABM9EN42</accession>
<dbReference type="EC" id="3.4.13.-" evidence="9"/>
<protein>
    <submittedName>
        <fullName evidence="9">Dipeptidase</fullName>
        <ecNumber evidence="9">3.4.13.-</ecNumber>
    </submittedName>
</protein>
<dbReference type="PANTHER" id="PTHR43808">
    <property type="entry name" value="ACETYLORNITHINE DEACETYLASE"/>
    <property type="match status" value="1"/>
</dbReference>
<evidence type="ECO:0000313" key="10">
    <source>
        <dbReference type="Proteomes" id="UP000838308"/>
    </source>
</evidence>
<dbReference type="NCBIfam" id="TIGR01887">
    <property type="entry name" value="dipeptidaselike"/>
    <property type="match status" value="1"/>
</dbReference>
<organism evidence="9 10">
    <name type="scientific">Neobacillus rhizosphaerae</name>
    <dbReference type="NCBI Taxonomy" id="2880965"/>
    <lineage>
        <taxon>Bacteria</taxon>
        <taxon>Bacillati</taxon>
        <taxon>Bacillota</taxon>
        <taxon>Bacilli</taxon>
        <taxon>Bacillales</taxon>
        <taxon>Bacillaceae</taxon>
        <taxon>Neobacillus</taxon>
    </lineage>
</organism>
<dbReference type="GO" id="GO:0016805">
    <property type="term" value="F:dipeptidase activity"/>
    <property type="evidence" value="ECO:0007669"/>
    <property type="project" value="UniProtKB-KW"/>
</dbReference>
<reference evidence="9" key="1">
    <citation type="submission" date="2022-04" db="EMBL/GenBank/DDBJ databases">
        <authorList>
            <person name="Criscuolo A."/>
        </authorList>
    </citation>
    <scope>NUCLEOTIDE SEQUENCE</scope>
    <source>
        <strain evidence="9">CIP111895</strain>
    </source>
</reference>
<evidence type="ECO:0000256" key="1">
    <source>
        <dbReference type="ARBA" id="ARBA00001947"/>
    </source>
</evidence>
<sequence length="467" mass="53334">MTILDRSYIQEQIKGEKDNLIRDIASLVEIPSIRHVENKYENAPFGKDIRDAFDMFIKIATREGLLCEDFEGFALHAEYGKGDEIIGILGHLDIVPIFEDDQWNTDPFKLVEIDGHLYGRGVNDDKAPLIAALYALKILKEANVEFKRRVRLIIGGAEETTWECMEHYFSNNPQPIYSFSPDGDFPIVNGEKGIINYTYTYSAITDVDSMHNLIKIETKDEDGFVCDYAKVTFKSSNIDKLKELLKEAESIVIDGEKVIVIYTGLRALSRNPHRGINALFKLGKDLNHLIELNAKGQYLRRLLNQYFLDDVKGEKVNLYDEDEVMGFTTLCLKNVNFRNEEIVIHFDFRYPKSSNKNHIKHTFEKIAEDNHIQLTITKELDVHYVSPESELIKNLQMAYKNVTGEDAELFSKGGASYARTLKEGVVFGPTFSGDTPNTHKANENIKLQTLFKAIEIYCEAIYLLACK</sequence>
<dbReference type="Gene3D" id="3.30.70.360">
    <property type="match status" value="2"/>
</dbReference>
<evidence type="ECO:0000256" key="4">
    <source>
        <dbReference type="ARBA" id="ARBA00022723"/>
    </source>
</evidence>
<dbReference type="Proteomes" id="UP000838308">
    <property type="component" value="Unassembled WGS sequence"/>
</dbReference>
<dbReference type="SUPFAM" id="SSF55031">
    <property type="entry name" value="Bacterial exopeptidase dimerisation domain"/>
    <property type="match status" value="1"/>
</dbReference>
<dbReference type="InterPro" id="IPR050072">
    <property type="entry name" value="Peptidase_M20A"/>
</dbReference>
<keyword evidence="5 9" id="KW-0378">Hydrolase</keyword>
<dbReference type="Pfam" id="PF01546">
    <property type="entry name" value="Peptidase_M20"/>
    <property type="match status" value="1"/>
</dbReference>
<dbReference type="InterPro" id="IPR010964">
    <property type="entry name" value="M20A_pepV-rel"/>
</dbReference>
<evidence type="ECO:0000256" key="7">
    <source>
        <dbReference type="ARBA" id="ARBA00022997"/>
    </source>
</evidence>
<comment type="similarity">
    <text evidence="2">Belongs to the peptidase M20A family.</text>
</comment>
<keyword evidence="3" id="KW-0645">Protease</keyword>
<evidence type="ECO:0000313" key="9">
    <source>
        <dbReference type="EMBL" id="CAH2714040.1"/>
    </source>
</evidence>
<comment type="cofactor">
    <cofactor evidence="1">
        <name>Zn(2+)</name>
        <dbReference type="ChEBI" id="CHEBI:29105"/>
    </cofactor>
</comment>
<dbReference type="EMBL" id="CALBWS010000005">
    <property type="protein sequence ID" value="CAH2714040.1"/>
    <property type="molecule type" value="Genomic_DNA"/>
</dbReference>
<gene>
    <name evidence="9" type="ORF">BACCIP111895_01194</name>
</gene>
<evidence type="ECO:0000256" key="5">
    <source>
        <dbReference type="ARBA" id="ARBA00022801"/>
    </source>
</evidence>
<dbReference type="Gene3D" id="3.40.630.10">
    <property type="entry name" value="Zn peptidases"/>
    <property type="match status" value="1"/>
</dbReference>
<keyword evidence="10" id="KW-1185">Reference proteome</keyword>
<comment type="caution">
    <text evidence="9">The sequence shown here is derived from an EMBL/GenBank/DDBJ whole genome shotgun (WGS) entry which is preliminary data.</text>
</comment>
<dbReference type="InterPro" id="IPR002933">
    <property type="entry name" value="Peptidase_M20"/>
</dbReference>
<keyword evidence="4" id="KW-0479">Metal-binding</keyword>
<evidence type="ECO:0000256" key="2">
    <source>
        <dbReference type="ARBA" id="ARBA00006247"/>
    </source>
</evidence>
<keyword evidence="6" id="KW-0862">Zinc</keyword>
<evidence type="ECO:0000256" key="6">
    <source>
        <dbReference type="ARBA" id="ARBA00022833"/>
    </source>
</evidence>
<evidence type="ECO:0000256" key="8">
    <source>
        <dbReference type="ARBA" id="ARBA00023049"/>
    </source>
</evidence>
<dbReference type="InterPro" id="IPR036264">
    <property type="entry name" value="Bact_exopeptidase_dim_dom"/>
</dbReference>
<dbReference type="SUPFAM" id="SSF53187">
    <property type="entry name" value="Zn-dependent exopeptidases"/>
    <property type="match status" value="1"/>
</dbReference>
<dbReference type="RefSeq" id="WP_248734376.1">
    <property type="nucleotide sequence ID" value="NZ_CALBWS010000005.1"/>
</dbReference>
<keyword evidence="7 9" id="KW-0224">Dipeptidase</keyword>
<proteinExistence type="inferred from homology"/>
<evidence type="ECO:0000256" key="3">
    <source>
        <dbReference type="ARBA" id="ARBA00022670"/>
    </source>
</evidence>
<name>A0ABM9EN42_9BACI</name>
<keyword evidence="8" id="KW-0482">Metalloprotease</keyword>